<organism evidence="3 4">
    <name type="scientific">Marinicauda algicola</name>
    <dbReference type="NCBI Taxonomy" id="2029849"/>
    <lineage>
        <taxon>Bacteria</taxon>
        <taxon>Pseudomonadati</taxon>
        <taxon>Pseudomonadota</taxon>
        <taxon>Alphaproteobacteria</taxon>
        <taxon>Maricaulales</taxon>
        <taxon>Maricaulaceae</taxon>
        <taxon>Marinicauda</taxon>
    </lineage>
</organism>
<dbReference type="OrthoDB" id="7632626at2"/>
<name>A0A4S2H028_9PROT</name>
<protein>
    <recommendedName>
        <fullName evidence="2">Glycine zipper domain-containing protein</fullName>
    </recommendedName>
</protein>
<keyword evidence="4" id="KW-1185">Reference proteome</keyword>
<sequence>MLKYLTLAVSAAALAACANNSALQGAAIGGAAGAAAGAIIGNNVGSGDAETGALIGGAIGAAGGAYAGCQRDGGCGWSRNNPNQSELQWDPAAQRYYYTDLRTGDTYWQNGTPRTRYRPRY</sequence>
<evidence type="ECO:0000256" key="1">
    <source>
        <dbReference type="SAM" id="SignalP"/>
    </source>
</evidence>
<comment type="caution">
    <text evidence="3">The sequence shown here is derived from an EMBL/GenBank/DDBJ whole genome shotgun (WGS) entry which is preliminary data.</text>
</comment>
<reference evidence="3 4" key="1">
    <citation type="journal article" date="2017" name="Int. J. Syst. Evol. Microbiol.">
        <title>Marinicauda algicola sp. nov., isolated from a marine red alga Rhodosorus marinus.</title>
        <authorList>
            <person name="Jeong S.E."/>
            <person name="Jeon S.H."/>
            <person name="Chun B.H."/>
            <person name="Kim D.W."/>
            <person name="Jeon C.O."/>
        </authorList>
    </citation>
    <scope>NUCLEOTIDE SEQUENCE [LARGE SCALE GENOMIC DNA]</scope>
    <source>
        <strain evidence="3 4">JCM 31718</strain>
    </source>
</reference>
<evidence type="ECO:0000313" key="3">
    <source>
        <dbReference type="EMBL" id="TGY88865.1"/>
    </source>
</evidence>
<dbReference type="EMBL" id="SRXW01000002">
    <property type="protein sequence ID" value="TGY88865.1"/>
    <property type="molecule type" value="Genomic_DNA"/>
</dbReference>
<feature type="chain" id="PRO_5021016998" description="Glycine zipper domain-containing protein" evidence="1">
    <location>
        <begin position="19"/>
        <end position="121"/>
    </location>
</feature>
<dbReference type="AlphaFoldDB" id="A0A4S2H028"/>
<dbReference type="InterPro" id="IPR039567">
    <property type="entry name" value="Gly-zipper"/>
</dbReference>
<proteinExistence type="predicted"/>
<gene>
    <name evidence="3" type="ORF">E5163_06930</name>
</gene>
<feature type="signal peptide" evidence="1">
    <location>
        <begin position="1"/>
        <end position="18"/>
    </location>
</feature>
<dbReference type="RefSeq" id="WP_135995405.1">
    <property type="nucleotide sequence ID" value="NZ_SRXW01000002.1"/>
</dbReference>
<evidence type="ECO:0000259" key="2">
    <source>
        <dbReference type="Pfam" id="PF13488"/>
    </source>
</evidence>
<dbReference type="Pfam" id="PF13488">
    <property type="entry name" value="Gly-zipper_Omp"/>
    <property type="match status" value="1"/>
</dbReference>
<accession>A0A4S2H028</accession>
<feature type="domain" description="Glycine zipper" evidence="2">
    <location>
        <begin position="28"/>
        <end position="70"/>
    </location>
</feature>
<keyword evidence="1" id="KW-0732">Signal</keyword>
<dbReference type="Proteomes" id="UP000308054">
    <property type="component" value="Unassembled WGS sequence"/>
</dbReference>
<evidence type="ECO:0000313" key="4">
    <source>
        <dbReference type="Proteomes" id="UP000308054"/>
    </source>
</evidence>
<dbReference type="PROSITE" id="PS51257">
    <property type="entry name" value="PROKAR_LIPOPROTEIN"/>
    <property type="match status" value="1"/>
</dbReference>